<name>A0A5J6Z966_9CORY</name>
<reference evidence="7" key="1">
    <citation type="submission" date="2019-10" db="EMBL/GenBank/DDBJ databases">
        <title>Complete genome sequence of Corynebacterium urogenitalis DSM 108747, isolated from the genital tract of a cow.</title>
        <authorList>
            <person name="Ruckert C."/>
            <person name="Ballas P."/>
            <person name="Wagener K."/>
            <person name="Drillich M."/>
            <person name="Kaempfer P."/>
            <person name="Busse H.-J."/>
            <person name="Ehling-Schulz M."/>
        </authorList>
    </citation>
    <scope>NUCLEOTIDE SEQUENCE [LARGE SCALE GENOMIC DNA]</scope>
    <source>
        <strain evidence="7">LMM 1652</strain>
    </source>
</reference>
<evidence type="ECO:0000256" key="1">
    <source>
        <dbReference type="ARBA" id="ARBA00022723"/>
    </source>
</evidence>
<dbReference type="InterPro" id="IPR024078">
    <property type="entry name" value="LmbE-like_dom_sf"/>
</dbReference>
<feature type="region of interest" description="Disordered" evidence="5">
    <location>
        <begin position="289"/>
        <end position="321"/>
    </location>
</feature>
<dbReference type="SUPFAM" id="SSF102588">
    <property type="entry name" value="LmbE-like"/>
    <property type="match status" value="1"/>
</dbReference>
<evidence type="ECO:0000313" key="6">
    <source>
        <dbReference type="EMBL" id="QFQ02762.1"/>
    </source>
</evidence>
<dbReference type="PANTHER" id="PTHR12993:SF26">
    <property type="entry name" value="1D-MYO-INOSITOL 2-ACETAMIDO-2-DEOXY-ALPHA-D-GLUCOPYRANOSIDE DEACETYLASE"/>
    <property type="match status" value="1"/>
</dbReference>
<dbReference type="NCBIfam" id="TIGR03445">
    <property type="entry name" value="mycothiol_MshB"/>
    <property type="match status" value="1"/>
</dbReference>
<dbReference type="RefSeq" id="WP_151903087.1">
    <property type="nucleotide sequence ID" value="NZ_CP045032.1"/>
</dbReference>
<dbReference type="GO" id="GO:0010125">
    <property type="term" value="P:mycothiol biosynthetic process"/>
    <property type="evidence" value="ECO:0007669"/>
    <property type="project" value="UniProtKB-UniRule"/>
</dbReference>
<dbReference type="KEGG" id="cuo:CUROG_07035"/>
<keyword evidence="7" id="KW-1185">Reference proteome</keyword>
<dbReference type="AlphaFoldDB" id="A0A5J6Z966"/>
<proteinExistence type="predicted"/>
<sequence>MTKDLAGTTIVAVHAHPDDESIWTGLLLAQAKRRGAHVHVITCTLGEEGEVIGPKYASLQMDGNGMLGGYRIAELQRALRALGLEQDPDLLGGVGFWRDSGMVGTPSIERAMAFANESHEAHFTQQVEQLVARLQELKPDVLVTYGPDGGYGHPDHIRAHHITHAAVESGEVPSVRQILWAVTEQQAVAQGLRGAVIPEGWTYPHDGEIASVDASEVDLRVHGDAADVEAKRLAMRAHATQVWVADGSVSDVNPQAAIVPEEAPMLWCLSNMIAQPLVETESYTVGYTADRSSSAGVGDADYARRLVEEGTGRDGQEDGEE</sequence>
<dbReference type="GO" id="GO:0046872">
    <property type="term" value="F:metal ion binding"/>
    <property type="evidence" value="ECO:0007669"/>
    <property type="project" value="UniProtKB-KW"/>
</dbReference>
<dbReference type="InterPro" id="IPR017810">
    <property type="entry name" value="Mycothiol_biosynthesis_MshB"/>
</dbReference>
<dbReference type="GO" id="GO:0035595">
    <property type="term" value="F:N-acetylglucosaminylinositol deacetylase activity"/>
    <property type="evidence" value="ECO:0007669"/>
    <property type="project" value="UniProtKB-EC"/>
</dbReference>
<keyword evidence="3" id="KW-0862">Zinc</keyword>
<dbReference type="InterPro" id="IPR003737">
    <property type="entry name" value="GlcNAc_PI_deacetylase-related"/>
</dbReference>
<feature type="compositionally biased region" description="Basic and acidic residues" evidence="5">
    <location>
        <begin position="301"/>
        <end position="321"/>
    </location>
</feature>
<evidence type="ECO:0000256" key="4">
    <source>
        <dbReference type="NCBIfam" id="TIGR03445"/>
    </source>
</evidence>
<accession>A0A5J6Z966</accession>
<keyword evidence="1" id="KW-0479">Metal-binding</keyword>
<keyword evidence="2 6" id="KW-0378">Hydrolase</keyword>
<gene>
    <name evidence="6" type="primary">mshB</name>
    <name evidence="6" type="ORF">CUROG_07035</name>
</gene>
<evidence type="ECO:0000256" key="3">
    <source>
        <dbReference type="ARBA" id="ARBA00022833"/>
    </source>
</evidence>
<protein>
    <recommendedName>
        <fullName evidence="4">N-acetyl-1-D-myo-inositol-2-amino-2-deoxy-alpha-D-glucopyranoside deacetylase</fullName>
        <ecNumber evidence="4">3.5.1.103</ecNumber>
    </recommendedName>
</protein>
<dbReference type="Pfam" id="PF02585">
    <property type="entry name" value="PIG-L"/>
    <property type="match status" value="1"/>
</dbReference>
<dbReference type="EMBL" id="CP045032">
    <property type="protein sequence ID" value="QFQ02762.1"/>
    <property type="molecule type" value="Genomic_DNA"/>
</dbReference>
<evidence type="ECO:0000256" key="2">
    <source>
        <dbReference type="ARBA" id="ARBA00022801"/>
    </source>
</evidence>
<dbReference type="Proteomes" id="UP000326711">
    <property type="component" value="Chromosome"/>
</dbReference>
<dbReference type="EC" id="3.5.1.103" evidence="4"/>
<evidence type="ECO:0000256" key="5">
    <source>
        <dbReference type="SAM" id="MobiDB-lite"/>
    </source>
</evidence>
<dbReference type="Gene3D" id="3.40.50.10320">
    <property type="entry name" value="LmbE-like"/>
    <property type="match status" value="1"/>
</dbReference>
<dbReference type="OrthoDB" id="158614at2"/>
<organism evidence="6 7">
    <name type="scientific">Corynebacterium urogenitale</name>
    <dbReference type="NCBI Taxonomy" id="2487892"/>
    <lineage>
        <taxon>Bacteria</taxon>
        <taxon>Bacillati</taxon>
        <taxon>Actinomycetota</taxon>
        <taxon>Actinomycetes</taxon>
        <taxon>Mycobacteriales</taxon>
        <taxon>Corynebacteriaceae</taxon>
        <taxon>Corynebacterium</taxon>
    </lineage>
</organism>
<dbReference type="PANTHER" id="PTHR12993">
    <property type="entry name" value="N-ACETYLGLUCOSAMINYL-PHOSPHATIDYLINOSITOL DE-N-ACETYLASE-RELATED"/>
    <property type="match status" value="1"/>
</dbReference>
<evidence type="ECO:0000313" key="7">
    <source>
        <dbReference type="Proteomes" id="UP000326711"/>
    </source>
</evidence>